<sequence>MLCVALAVATWEELAFRGYALAHWEVHPQLAILVSALGFTFLHWGFSPASLVTVFFAATAFGIVRVISGSLGWCILIHALTNFLAEGAKPPDWAVLPVAVLASAATLSVLLRHPNLRKKGSGISQSQV</sequence>
<keyword evidence="3" id="KW-0645">Protease</keyword>
<dbReference type="EMBL" id="JAPDDR010000004">
    <property type="protein sequence ID" value="MCW1913721.1"/>
    <property type="molecule type" value="Genomic_DNA"/>
</dbReference>
<keyword evidence="1" id="KW-0812">Transmembrane</keyword>
<evidence type="ECO:0000313" key="4">
    <source>
        <dbReference type="Proteomes" id="UP001165653"/>
    </source>
</evidence>
<comment type="caution">
    <text evidence="3">The sequence shown here is derived from an EMBL/GenBank/DDBJ whole genome shotgun (WGS) entry which is preliminary data.</text>
</comment>
<reference evidence="3" key="1">
    <citation type="submission" date="2022-10" db="EMBL/GenBank/DDBJ databases">
        <title>Luteolibacter sp. GHJ8, whole genome shotgun sequencing project.</title>
        <authorList>
            <person name="Zhao G."/>
            <person name="Shen L."/>
        </authorList>
    </citation>
    <scope>NUCLEOTIDE SEQUENCE</scope>
    <source>
        <strain evidence="3">GHJ8</strain>
    </source>
</reference>
<protein>
    <submittedName>
        <fullName evidence="3">CPBP family intramembrane metalloprotease</fullName>
    </submittedName>
</protein>
<feature type="domain" description="CAAX prenyl protease 2/Lysostaphin resistance protein A-like" evidence="2">
    <location>
        <begin position="1"/>
        <end position="84"/>
    </location>
</feature>
<organism evidence="3 4">
    <name type="scientific">Luteolibacter rhizosphaerae</name>
    <dbReference type="NCBI Taxonomy" id="2989719"/>
    <lineage>
        <taxon>Bacteria</taxon>
        <taxon>Pseudomonadati</taxon>
        <taxon>Verrucomicrobiota</taxon>
        <taxon>Verrucomicrobiia</taxon>
        <taxon>Verrucomicrobiales</taxon>
        <taxon>Verrucomicrobiaceae</taxon>
        <taxon>Luteolibacter</taxon>
    </lineage>
</organism>
<keyword evidence="1" id="KW-1133">Transmembrane helix</keyword>
<dbReference type="InterPro" id="IPR003675">
    <property type="entry name" value="Rce1/LyrA-like_dom"/>
</dbReference>
<dbReference type="Proteomes" id="UP001165653">
    <property type="component" value="Unassembled WGS sequence"/>
</dbReference>
<evidence type="ECO:0000256" key="1">
    <source>
        <dbReference type="SAM" id="Phobius"/>
    </source>
</evidence>
<feature type="transmembrane region" description="Helical" evidence="1">
    <location>
        <begin position="93"/>
        <end position="111"/>
    </location>
</feature>
<evidence type="ECO:0000259" key="2">
    <source>
        <dbReference type="Pfam" id="PF02517"/>
    </source>
</evidence>
<dbReference type="GO" id="GO:0008237">
    <property type="term" value="F:metallopeptidase activity"/>
    <property type="evidence" value="ECO:0007669"/>
    <property type="project" value="UniProtKB-KW"/>
</dbReference>
<keyword evidence="3" id="KW-0378">Hydrolase</keyword>
<gene>
    <name evidence="3" type="ORF">OJ996_09055</name>
</gene>
<keyword evidence="1" id="KW-0472">Membrane</keyword>
<dbReference type="Pfam" id="PF02517">
    <property type="entry name" value="Rce1-like"/>
    <property type="match status" value="1"/>
</dbReference>
<accession>A0ABT3G1L3</accession>
<feature type="transmembrane region" description="Helical" evidence="1">
    <location>
        <begin position="31"/>
        <end position="56"/>
    </location>
</feature>
<evidence type="ECO:0000313" key="3">
    <source>
        <dbReference type="EMBL" id="MCW1913721.1"/>
    </source>
</evidence>
<keyword evidence="3" id="KW-0482">Metalloprotease</keyword>
<feature type="transmembrane region" description="Helical" evidence="1">
    <location>
        <begin position="63"/>
        <end position="81"/>
    </location>
</feature>
<proteinExistence type="predicted"/>
<keyword evidence="4" id="KW-1185">Reference proteome</keyword>
<name>A0ABT3G1L3_9BACT</name>